<reference evidence="1 2" key="1">
    <citation type="journal article" date="2012" name="J. Bacteriol.">
        <title>Genome sequence of benzo(a)pyrene-degrading bacterium Novosphingobium pentaromativorans US6-1.</title>
        <authorList>
            <person name="Luo Y.R."/>
            <person name="Kang S.G."/>
            <person name="Kim S.J."/>
            <person name="Kim M.R."/>
            <person name="Li N."/>
            <person name="Lee J.H."/>
            <person name="Kwon K.K."/>
        </authorList>
    </citation>
    <scope>NUCLEOTIDE SEQUENCE [LARGE SCALE GENOMIC DNA]</scope>
    <source>
        <strain evidence="1 2">US6-1</strain>
        <plasmid evidence="1">pLA1</plasmid>
    </source>
</reference>
<gene>
    <name evidence="1" type="ORF">NSU_pLA1149</name>
</gene>
<evidence type="ECO:0000313" key="2">
    <source>
        <dbReference type="Proteomes" id="UP000004030"/>
    </source>
</evidence>
<geneLocation type="plasmid" evidence="1">
    <name>pLA1</name>
</geneLocation>
<evidence type="ECO:0000313" key="1">
    <source>
        <dbReference type="EMBL" id="EHJ58043.1"/>
    </source>
</evidence>
<dbReference type="Proteomes" id="UP000004030">
    <property type="component" value="Unassembled WGS sequence"/>
</dbReference>
<proteinExistence type="predicted"/>
<dbReference type="AlphaFoldDB" id="G6EL76"/>
<keyword evidence="1" id="KW-0614">Plasmid</keyword>
<organism evidence="1 2">
    <name type="scientific">Novosphingobium pentaromativorans US6-1</name>
    <dbReference type="NCBI Taxonomy" id="1088721"/>
    <lineage>
        <taxon>Bacteria</taxon>
        <taxon>Pseudomonadati</taxon>
        <taxon>Pseudomonadota</taxon>
        <taxon>Alphaproteobacteria</taxon>
        <taxon>Sphingomonadales</taxon>
        <taxon>Sphingomonadaceae</taxon>
        <taxon>Novosphingobium</taxon>
    </lineage>
</organism>
<comment type="caution">
    <text evidence="1">The sequence shown here is derived from an EMBL/GenBank/DDBJ whole genome shotgun (WGS) entry which is preliminary data.</text>
</comment>
<name>G6EL76_9SPHN</name>
<accession>G6EL76</accession>
<keyword evidence="2" id="KW-1185">Reference proteome</keyword>
<sequence length="87" mass="9561">MRLRKCAPQHASIATTHCGNFETNLISPSRVIRRRITTAPVASRPATLQLFLPRSTPKMLIAGFVIDLLHFHSGSMIMPVGEGRAIP</sequence>
<protein>
    <submittedName>
        <fullName evidence="1">Uncharacterized protein</fullName>
    </submittedName>
</protein>
<dbReference type="EMBL" id="AGFM01000122">
    <property type="protein sequence ID" value="EHJ58043.1"/>
    <property type="molecule type" value="Genomic_DNA"/>
</dbReference>